<sequence length="463" mass="51008">MPRERKRNRTPATTTEPSGGGYGSGRRPPPPPPLLRRCPNSNTWPTPPFLVASSRRAAVLPRPFQLPSRDPRPHARRKHWRQQRRLARRDDGVVVVAGGAARGLHHLDVARDARELPRQRTGAARTARPRLRRLRRALAQVSRPCPSAPLIDHNLLMKPYLGSTRDRWCTHAMCSSLCLCMRQPLLGTLINSLGRNIGVLSESYTVYAIDLLGFGASDKPPGFSYTMETWAELILDFLEEVVRRPTVLVGNSVGSLACVIAASESSREAVRGLVLLNCAGGMNNKAIVDDWRIKLLLPLLWLIDFLLKQRPIASALFNRVKNRDNLKDILLSVYGNKDAVDDELVEIIRGPADTEGALDAFVSTVTGPPGPSPIALMPRLADLPVLVLWGDRDPFTPIDGPVGKFFSKLPSELPNVTLYMLEGVGHCPHDDRPDLVHDRLLPWLEALLPPAAGAVTTTTTTVV</sequence>
<evidence type="ECO:0007829" key="5">
    <source>
        <dbReference type="PeptideAtlas" id="A0A804QM38"/>
    </source>
</evidence>
<evidence type="ECO:0000313" key="4">
    <source>
        <dbReference type="Proteomes" id="UP000007305"/>
    </source>
</evidence>
<feature type="domain" description="AB hydrolase-1" evidence="2">
    <location>
        <begin position="200"/>
        <end position="438"/>
    </location>
</feature>
<dbReference type="SUPFAM" id="SSF53474">
    <property type="entry name" value="alpha/beta-Hydrolases"/>
    <property type="match status" value="1"/>
</dbReference>
<dbReference type="InterPro" id="IPR000073">
    <property type="entry name" value="AB_hydrolase_1"/>
</dbReference>
<dbReference type="FunCoup" id="A0A804QM38">
    <property type="interactions" value="487"/>
</dbReference>
<gene>
    <name evidence="3" type="primary">LOC100281307</name>
</gene>
<dbReference type="InParanoid" id="A0A804QM38"/>
<dbReference type="PANTHER" id="PTHR46438">
    <property type="entry name" value="ALPHA/BETA-HYDROLASES SUPERFAMILY PROTEIN"/>
    <property type="match status" value="1"/>
</dbReference>
<feature type="region of interest" description="Disordered" evidence="1">
    <location>
        <begin position="62"/>
        <end position="86"/>
    </location>
</feature>
<dbReference type="GO" id="GO:0047746">
    <property type="term" value="F:chlorophyllase activity"/>
    <property type="evidence" value="ECO:0000318"/>
    <property type="project" value="GO_Central"/>
</dbReference>
<reference evidence="4" key="1">
    <citation type="journal article" date="2009" name="Science">
        <title>The B73 maize genome: complexity, diversity, and dynamics.</title>
        <authorList>
            <person name="Schnable P.S."/>
            <person name="Ware D."/>
            <person name="Fulton R.S."/>
            <person name="Stein J.C."/>
            <person name="Wei F."/>
            <person name="Pasternak S."/>
            <person name="Liang C."/>
            <person name="Zhang J."/>
            <person name="Fulton L."/>
            <person name="Graves T.A."/>
            <person name="Minx P."/>
            <person name="Reily A.D."/>
            <person name="Courtney L."/>
            <person name="Kruchowski S.S."/>
            <person name="Tomlinson C."/>
            <person name="Strong C."/>
            <person name="Delehaunty K."/>
            <person name="Fronick C."/>
            <person name="Courtney B."/>
            <person name="Rock S.M."/>
            <person name="Belter E."/>
            <person name="Du F."/>
            <person name="Kim K."/>
            <person name="Abbott R.M."/>
            <person name="Cotton M."/>
            <person name="Levy A."/>
            <person name="Marchetto P."/>
            <person name="Ochoa K."/>
            <person name="Jackson S.M."/>
            <person name="Gillam B."/>
            <person name="Chen W."/>
            <person name="Yan L."/>
            <person name="Higginbotham J."/>
            <person name="Cardenas M."/>
            <person name="Waligorski J."/>
            <person name="Applebaum E."/>
            <person name="Phelps L."/>
            <person name="Falcone J."/>
            <person name="Kanchi K."/>
            <person name="Thane T."/>
            <person name="Scimone A."/>
            <person name="Thane N."/>
            <person name="Henke J."/>
            <person name="Wang T."/>
            <person name="Ruppert J."/>
            <person name="Shah N."/>
            <person name="Rotter K."/>
            <person name="Hodges J."/>
            <person name="Ingenthron E."/>
            <person name="Cordes M."/>
            <person name="Kohlberg S."/>
            <person name="Sgro J."/>
            <person name="Delgado B."/>
            <person name="Mead K."/>
            <person name="Chinwalla A."/>
            <person name="Leonard S."/>
            <person name="Crouse K."/>
            <person name="Collura K."/>
            <person name="Kudrna D."/>
            <person name="Currie J."/>
            <person name="He R."/>
            <person name="Angelova A."/>
            <person name="Rajasekar S."/>
            <person name="Mueller T."/>
            <person name="Lomeli R."/>
            <person name="Scara G."/>
            <person name="Ko A."/>
            <person name="Delaney K."/>
            <person name="Wissotski M."/>
            <person name="Lopez G."/>
            <person name="Campos D."/>
            <person name="Braidotti M."/>
            <person name="Ashley E."/>
            <person name="Golser W."/>
            <person name="Kim H."/>
            <person name="Lee S."/>
            <person name="Lin J."/>
            <person name="Dujmic Z."/>
            <person name="Kim W."/>
            <person name="Talag J."/>
            <person name="Zuccolo A."/>
            <person name="Fan C."/>
            <person name="Sebastian A."/>
            <person name="Kramer M."/>
            <person name="Spiegel L."/>
            <person name="Nascimento L."/>
            <person name="Zutavern T."/>
            <person name="Miller B."/>
            <person name="Ambroise C."/>
            <person name="Muller S."/>
            <person name="Spooner W."/>
            <person name="Narechania A."/>
            <person name="Ren L."/>
            <person name="Wei S."/>
            <person name="Kumari S."/>
            <person name="Faga B."/>
            <person name="Levy M.J."/>
            <person name="McMahan L."/>
            <person name="Van Buren P."/>
            <person name="Vaughn M.W."/>
            <person name="Ying K."/>
            <person name="Yeh C.-T."/>
            <person name="Emrich S.J."/>
            <person name="Jia Y."/>
            <person name="Kalyanaraman A."/>
            <person name="Hsia A.-P."/>
            <person name="Barbazuk W.B."/>
            <person name="Baucom R.S."/>
            <person name="Brutnell T.P."/>
            <person name="Carpita N.C."/>
            <person name="Chaparro C."/>
            <person name="Chia J.-M."/>
            <person name="Deragon J.-M."/>
            <person name="Estill J.C."/>
            <person name="Fu Y."/>
            <person name="Jeddeloh J.A."/>
            <person name="Han Y."/>
            <person name="Lee H."/>
            <person name="Li P."/>
            <person name="Lisch D.R."/>
            <person name="Liu S."/>
            <person name="Liu Z."/>
            <person name="Nagel D.H."/>
            <person name="McCann M.C."/>
            <person name="SanMiguel P."/>
            <person name="Myers A.M."/>
            <person name="Nettleton D."/>
            <person name="Nguyen J."/>
            <person name="Penning B.W."/>
            <person name="Ponnala L."/>
            <person name="Schneider K.L."/>
            <person name="Schwartz D.C."/>
            <person name="Sharma A."/>
            <person name="Soderlund C."/>
            <person name="Springer N.M."/>
            <person name="Sun Q."/>
            <person name="Wang H."/>
            <person name="Waterman M."/>
            <person name="Westerman R."/>
            <person name="Wolfgruber T.K."/>
            <person name="Yang L."/>
            <person name="Yu Y."/>
            <person name="Zhang L."/>
            <person name="Zhou S."/>
            <person name="Zhu Q."/>
            <person name="Bennetzen J.L."/>
            <person name="Dawe R.K."/>
            <person name="Jiang J."/>
            <person name="Jiang N."/>
            <person name="Presting G.G."/>
            <person name="Wessler S.R."/>
            <person name="Aluru S."/>
            <person name="Martienssen R.A."/>
            <person name="Clifton S.W."/>
            <person name="McCombie W.R."/>
            <person name="Wing R.A."/>
            <person name="Wilson R.K."/>
        </authorList>
    </citation>
    <scope>NUCLEOTIDE SEQUENCE [LARGE SCALE GENOMIC DNA]</scope>
    <source>
        <strain evidence="4">cv. B73</strain>
    </source>
</reference>
<dbReference type="Gene3D" id="3.40.50.1820">
    <property type="entry name" value="alpha/beta hydrolase"/>
    <property type="match status" value="1"/>
</dbReference>
<dbReference type="InterPro" id="IPR029058">
    <property type="entry name" value="AB_hydrolase_fold"/>
</dbReference>
<keyword evidence="5" id="KW-1267">Proteomics identification</keyword>
<dbReference type="PANTHER" id="PTHR46438:SF7">
    <property type="entry name" value="ALPHA_BETA-HYDROLASES SUPERFAMILY PROTEIN"/>
    <property type="match status" value="1"/>
</dbReference>
<feature type="compositionally biased region" description="Basic residues" evidence="1">
    <location>
        <begin position="74"/>
        <end position="86"/>
    </location>
</feature>
<name>A0A804QM38_MAIZE</name>
<accession>A0A804QM38</accession>
<dbReference type="Pfam" id="PF12697">
    <property type="entry name" value="Abhydrolase_6"/>
    <property type="match status" value="1"/>
</dbReference>
<proteinExistence type="evidence at protein level"/>
<keyword evidence="4" id="KW-1185">Reference proteome</keyword>
<dbReference type="FunFam" id="3.40.50.1820:FF:000174">
    <property type="entry name" value="Predicted protein"/>
    <property type="match status" value="1"/>
</dbReference>
<organism evidence="3 4">
    <name type="scientific">Zea mays</name>
    <name type="common">Maize</name>
    <dbReference type="NCBI Taxonomy" id="4577"/>
    <lineage>
        <taxon>Eukaryota</taxon>
        <taxon>Viridiplantae</taxon>
        <taxon>Streptophyta</taxon>
        <taxon>Embryophyta</taxon>
        <taxon>Tracheophyta</taxon>
        <taxon>Spermatophyta</taxon>
        <taxon>Magnoliopsida</taxon>
        <taxon>Liliopsida</taxon>
        <taxon>Poales</taxon>
        <taxon>Poaceae</taxon>
        <taxon>PACMAD clade</taxon>
        <taxon>Panicoideae</taxon>
        <taxon>Andropogonodae</taxon>
        <taxon>Andropogoneae</taxon>
        <taxon>Tripsacinae</taxon>
        <taxon>Zea</taxon>
    </lineage>
</organism>
<dbReference type="Gramene" id="Zm00001eb349130_T002">
    <property type="protein sequence ID" value="Zm00001eb349130_P002"/>
    <property type="gene ID" value="Zm00001eb349130"/>
</dbReference>
<reference evidence="3" key="3">
    <citation type="submission" date="2021-05" db="UniProtKB">
        <authorList>
            <consortium name="EnsemblPlants"/>
        </authorList>
    </citation>
    <scope>IDENTIFICATION</scope>
    <source>
        <strain evidence="3">cv. B73</strain>
    </source>
</reference>
<dbReference type="GO" id="GO:0009507">
    <property type="term" value="C:chloroplast"/>
    <property type="evidence" value="ECO:0000318"/>
    <property type="project" value="GO_Central"/>
</dbReference>
<protein>
    <recommendedName>
        <fullName evidence="2">AB hydrolase-1 domain-containing protein</fullName>
    </recommendedName>
</protein>
<dbReference type="EnsemblPlants" id="Zm00001eb349130_T002">
    <property type="protein sequence ID" value="Zm00001eb349130_P002"/>
    <property type="gene ID" value="Zm00001eb349130"/>
</dbReference>
<dbReference type="AlphaFoldDB" id="A0A804QM38"/>
<evidence type="ECO:0000313" key="3">
    <source>
        <dbReference type="EnsemblPlants" id="Zm00001eb349130_P002"/>
    </source>
</evidence>
<evidence type="ECO:0000259" key="2">
    <source>
        <dbReference type="Pfam" id="PF12697"/>
    </source>
</evidence>
<dbReference type="PRINTS" id="PR00111">
    <property type="entry name" value="ABHYDROLASE"/>
</dbReference>
<feature type="region of interest" description="Disordered" evidence="1">
    <location>
        <begin position="1"/>
        <end position="48"/>
    </location>
</feature>
<dbReference type="GO" id="GO:0015994">
    <property type="term" value="P:chlorophyll metabolic process"/>
    <property type="evidence" value="ECO:0000318"/>
    <property type="project" value="GO_Central"/>
</dbReference>
<dbReference type="Proteomes" id="UP000007305">
    <property type="component" value="Chromosome 8"/>
</dbReference>
<evidence type="ECO:0000256" key="1">
    <source>
        <dbReference type="SAM" id="MobiDB-lite"/>
    </source>
</evidence>
<reference evidence="3" key="2">
    <citation type="submission" date="2019-07" db="EMBL/GenBank/DDBJ databases">
        <authorList>
            <person name="Seetharam A."/>
            <person name="Woodhouse M."/>
            <person name="Cannon E."/>
        </authorList>
    </citation>
    <scope>NUCLEOTIDE SEQUENCE [LARGE SCALE GENOMIC DNA]</scope>
    <source>
        <strain evidence="3">cv. B73</strain>
    </source>
</reference>